<keyword evidence="3" id="KW-1185">Reference proteome</keyword>
<gene>
    <name evidence="2" type="ORF">A0H81_10363</name>
</gene>
<protein>
    <submittedName>
        <fullName evidence="2">Uncharacterized protein</fullName>
    </submittedName>
</protein>
<evidence type="ECO:0000313" key="3">
    <source>
        <dbReference type="Proteomes" id="UP000092993"/>
    </source>
</evidence>
<feature type="compositionally biased region" description="Basic and acidic residues" evidence="1">
    <location>
        <begin position="34"/>
        <end position="58"/>
    </location>
</feature>
<organism evidence="2 3">
    <name type="scientific">Grifola frondosa</name>
    <name type="common">Maitake</name>
    <name type="synonym">Polyporus frondosus</name>
    <dbReference type="NCBI Taxonomy" id="5627"/>
    <lineage>
        <taxon>Eukaryota</taxon>
        <taxon>Fungi</taxon>
        <taxon>Dikarya</taxon>
        <taxon>Basidiomycota</taxon>
        <taxon>Agaricomycotina</taxon>
        <taxon>Agaricomycetes</taxon>
        <taxon>Polyporales</taxon>
        <taxon>Grifolaceae</taxon>
        <taxon>Grifola</taxon>
    </lineage>
</organism>
<feature type="region of interest" description="Disordered" evidence="1">
    <location>
        <begin position="1"/>
        <end position="65"/>
    </location>
</feature>
<comment type="caution">
    <text evidence="2">The sequence shown here is derived from an EMBL/GenBank/DDBJ whole genome shotgun (WGS) entry which is preliminary data.</text>
</comment>
<name>A0A1C7M0H0_GRIFR</name>
<dbReference type="AlphaFoldDB" id="A0A1C7M0H0"/>
<accession>A0A1C7M0H0</accession>
<proteinExistence type="predicted"/>
<dbReference type="EMBL" id="LUGG01000015">
    <property type="protein sequence ID" value="OBZ69947.1"/>
    <property type="molecule type" value="Genomic_DNA"/>
</dbReference>
<evidence type="ECO:0000256" key="1">
    <source>
        <dbReference type="SAM" id="MobiDB-lite"/>
    </source>
</evidence>
<evidence type="ECO:0000313" key="2">
    <source>
        <dbReference type="EMBL" id="OBZ69947.1"/>
    </source>
</evidence>
<sequence>MRRRRNPATSKRTWRGMYLKPDTPTTVRGMYLGKSDDEHARDNGRRRGRDDEHERKDDEQEWGDS</sequence>
<reference evidence="2 3" key="1">
    <citation type="submission" date="2016-03" db="EMBL/GenBank/DDBJ databases">
        <title>Whole genome sequencing of Grifola frondosa 9006-11.</title>
        <authorList>
            <person name="Min B."/>
            <person name="Park H."/>
            <person name="Kim J.-G."/>
            <person name="Cho H."/>
            <person name="Oh Y.-L."/>
            <person name="Kong W.-S."/>
            <person name="Choi I.-G."/>
        </authorList>
    </citation>
    <scope>NUCLEOTIDE SEQUENCE [LARGE SCALE GENOMIC DNA]</scope>
    <source>
        <strain evidence="2 3">9006-11</strain>
    </source>
</reference>
<dbReference type="Proteomes" id="UP000092993">
    <property type="component" value="Unassembled WGS sequence"/>
</dbReference>